<comment type="caution">
    <text evidence="1">The sequence shown here is derived from an EMBL/GenBank/DDBJ whole genome shotgun (WGS) entry which is preliminary data.</text>
</comment>
<proteinExistence type="predicted"/>
<keyword evidence="2" id="KW-1185">Reference proteome</keyword>
<name>B0MIM9_ANACD</name>
<evidence type="ECO:0000313" key="2">
    <source>
        <dbReference type="Proteomes" id="UP000004935"/>
    </source>
</evidence>
<protein>
    <submittedName>
        <fullName evidence="1">Uncharacterized protein</fullName>
    </submittedName>
</protein>
<dbReference type="Proteomes" id="UP000004935">
    <property type="component" value="Unassembled WGS sequence"/>
</dbReference>
<gene>
    <name evidence="1" type="ORF">ANACAC_03484</name>
</gene>
<sequence>MKRFDLAIKFQYNSCYCLSKNKYLGQNKSNYFNTTLVTVYPAFSRSIGLMA</sequence>
<dbReference type="EMBL" id="ABAX03000038">
    <property type="protein sequence ID" value="EDR95809.1"/>
    <property type="molecule type" value="Genomic_DNA"/>
</dbReference>
<dbReference type="HOGENOM" id="CLU_3094878_0_0_9"/>
<reference evidence="1" key="2">
    <citation type="submission" date="2013-11" db="EMBL/GenBank/DDBJ databases">
        <title>Draft genome sequence of Anaerostipes caccae (DSM 14662).</title>
        <authorList>
            <person name="Sudarsanam P."/>
            <person name="Ley R."/>
            <person name="Guruge J."/>
            <person name="Turnbaugh P.J."/>
            <person name="Mahowald M."/>
            <person name="Liep D."/>
            <person name="Gordon J."/>
        </authorList>
    </citation>
    <scope>NUCLEOTIDE SEQUENCE</scope>
    <source>
        <strain evidence="1">DSM 14662</strain>
    </source>
</reference>
<accession>B0MIM9</accession>
<organism evidence="1 2">
    <name type="scientific">Anaerostipes caccae (strain DSM 14662 / CCUG 47493 / JCM 13470 / NCIMB 13811 / L1-92)</name>
    <dbReference type="NCBI Taxonomy" id="411490"/>
    <lineage>
        <taxon>Bacteria</taxon>
        <taxon>Bacillati</taxon>
        <taxon>Bacillota</taxon>
        <taxon>Clostridia</taxon>
        <taxon>Lachnospirales</taxon>
        <taxon>Lachnospiraceae</taxon>
        <taxon>Anaerostipes</taxon>
    </lineage>
</organism>
<evidence type="ECO:0000313" key="1">
    <source>
        <dbReference type="EMBL" id="EDR95809.1"/>
    </source>
</evidence>
<reference evidence="1" key="1">
    <citation type="submission" date="2007-11" db="EMBL/GenBank/DDBJ databases">
        <authorList>
            <person name="Fulton L."/>
            <person name="Clifton S."/>
            <person name="Fulton B."/>
            <person name="Xu J."/>
            <person name="Minx P."/>
            <person name="Pepin K.H."/>
            <person name="Johnson M."/>
            <person name="Thiruvilangam P."/>
            <person name="Bhonagiri V."/>
            <person name="Nash W.E."/>
            <person name="Mardis E.R."/>
            <person name="Wilson R.K."/>
        </authorList>
    </citation>
    <scope>NUCLEOTIDE SEQUENCE [LARGE SCALE GENOMIC DNA]</scope>
    <source>
        <strain evidence="1">DSM 14662</strain>
    </source>
</reference>
<dbReference type="AlphaFoldDB" id="B0MIM9"/>